<dbReference type="Proteomes" id="UP000248745">
    <property type="component" value="Unassembled WGS sequence"/>
</dbReference>
<dbReference type="SUPFAM" id="SSF52172">
    <property type="entry name" value="CheY-like"/>
    <property type="match status" value="1"/>
</dbReference>
<dbReference type="PANTHER" id="PTHR43214:SF43">
    <property type="entry name" value="TWO-COMPONENT RESPONSE REGULATOR"/>
    <property type="match status" value="1"/>
</dbReference>
<dbReference type="AlphaFoldDB" id="A0A2W2BD75"/>
<dbReference type="PROSITE" id="PS50110">
    <property type="entry name" value="RESPONSE_REGULATORY"/>
    <property type="match status" value="1"/>
</dbReference>
<evidence type="ECO:0000256" key="2">
    <source>
        <dbReference type="PROSITE-ProRule" id="PRU00169"/>
    </source>
</evidence>
<dbReference type="InterPro" id="IPR001789">
    <property type="entry name" value="Sig_transdc_resp-reg_receiver"/>
</dbReference>
<dbReference type="InterPro" id="IPR039420">
    <property type="entry name" value="WalR-like"/>
</dbReference>
<feature type="domain" description="Response regulatory" evidence="3">
    <location>
        <begin position="10"/>
        <end position="127"/>
    </location>
</feature>
<name>A0A2W2BD75_9BACT</name>
<dbReference type="PANTHER" id="PTHR43214">
    <property type="entry name" value="TWO-COMPONENT RESPONSE REGULATOR"/>
    <property type="match status" value="1"/>
</dbReference>
<keyword evidence="5" id="KW-1185">Reference proteome</keyword>
<accession>A0A2W2BD75</accession>
<comment type="caution">
    <text evidence="4">The sequence shown here is derived from an EMBL/GenBank/DDBJ whole genome shotgun (WGS) entry which is preliminary data.</text>
</comment>
<sequence>MTIEQNEEISVAIVDDHQQMREMIRSVLQQLGFKVIISAPDGKTLIEQLNSAEKLPNVCLLDYNMPKMKGYQVAGLIRRQFPEIKIAALTANLETESLVKMVKNGATSYLIKSGDPLEWKEAIISLVNRGHFVSEWMASSLLEYIRLQ</sequence>
<gene>
    <name evidence="4" type="ORF">DN068_16155</name>
</gene>
<evidence type="ECO:0000313" key="5">
    <source>
        <dbReference type="Proteomes" id="UP000248745"/>
    </source>
</evidence>
<dbReference type="Gene3D" id="3.40.50.2300">
    <property type="match status" value="1"/>
</dbReference>
<dbReference type="EMBL" id="QKTW01000022">
    <property type="protein sequence ID" value="PZF71606.1"/>
    <property type="molecule type" value="Genomic_DNA"/>
</dbReference>
<dbReference type="SMART" id="SM00448">
    <property type="entry name" value="REC"/>
    <property type="match status" value="1"/>
</dbReference>
<dbReference type="Pfam" id="PF00072">
    <property type="entry name" value="Response_reg"/>
    <property type="match status" value="1"/>
</dbReference>
<evidence type="ECO:0000259" key="3">
    <source>
        <dbReference type="PROSITE" id="PS50110"/>
    </source>
</evidence>
<proteinExistence type="predicted"/>
<dbReference type="InterPro" id="IPR011006">
    <property type="entry name" value="CheY-like_superfamily"/>
</dbReference>
<keyword evidence="2" id="KW-0597">Phosphoprotein</keyword>
<evidence type="ECO:0000256" key="1">
    <source>
        <dbReference type="ARBA" id="ARBA00023125"/>
    </source>
</evidence>
<dbReference type="GO" id="GO:0000160">
    <property type="term" value="P:phosphorelay signal transduction system"/>
    <property type="evidence" value="ECO:0007669"/>
    <property type="project" value="InterPro"/>
</dbReference>
<protein>
    <recommendedName>
        <fullName evidence="3">Response regulatory domain-containing protein</fullName>
    </recommendedName>
</protein>
<dbReference type="GO" id="GO:0003677">
    <property type="term" value="F:DNA binding"/>
    <property type="evidence" value="ECO:0007669"/>
    <property type="project" value="UniProtKB-KW"/>
</dbReference>
<evidence type="ECO:0000313" key="4">
    <source>
        <dbReference type="EMBL" id="PZF71606.1"/>
    </source>
</evidence>
<dbReference type="CDD" id="cd00156">
    <property type="entry name" value="REC"/>
    <property type="match status" value="1"/>
</dbReference>
<keyword evidence="1" id="KW-0238">DNA-binding</keyword>
<dbReference type="OrthoDB" id="9797341at2"/>
<reference evidence="4 5" key="1">
    <citation type="submission" date="2018-06" db="EMBL/GenBank/DDBJ databases">
        <title>Mucibacter soli gen. nov., sp. nov., a new member of the family Chitinophagaceae producing mucin.</title>
        <authorList>
            <person name="Kim M.-K."/>
            <person name="Park S."/>
            <person name="Kim T.-S."/>
            <person name="Joung Y."/>
            <person name="Han J.-H."/>
            <person name="Kim S.B."/>
        </authorList>
    </citation>
    <scope>NUCLEOTIDE SEQUENCE [LARGE SCALE GENOMIC DNA]</scope>
    <source>
        <strain evidence="4 5">R1-15</strain>
    </source>
</reference>
<dbReference type="RefSeq" id="WP_110999980.1">
    <property type="nucleotide sequence ID" value="NZ_QKTW01000022.1"/>
</dbReference>
<feature type="modified residue" description="4-aspartylphosphate" evidence="2">
    <location>
        <position position="62"/>
    </location>
</feature>
<organism evidence="4 5">
    <name type="scientific">Taibaiella soli</name>
    <dbReference type="NCBI Taxonomy" id="1649169"/>
    <lineage>
        <taxon>Bacteria</taxon>
        <taxon>Pseudomonadati</taxon>
        <taxon>Bacteroidota</taxon>
        <taxon>Chitinophagia</taxon>
        <taxon>Chitinophagales</taxon>
        <taxon>Chitinophagaceae</taxon>
        <taxon>Taibaiella</taxon>
    </lineage>
</organism>